<evidence type="ECO:0000313" key="9">
    <source>
        <dbReference type="Proteomes" id="UP000660668"/>
    </source>
</evidence>
<evidence type="ECO:0000256" key="6">
    <source>
        <dbReference type="ARBA" id="ARBA00024937"/>
    </source>
</evidence>
<dbReference type="SUPFAM" id="SSF100950">
    <property type="entry name" value="NagB/RpiA/CoA transferase-like"/>
    <property type="match status" value="1"/>
</dbReference>
<keyword evidence="3" id="KW-0805">Transcription regulation</keyword>
<dbReference type="InterPro" id="IPR037171">
    <property type="entry name" value="NagB/RpiA_transferase-like"/>
</dbReference>
<dbReference type="SMART" id="SM00420">
    <property type="entry name" value="HTH_DEOR"/>
    <property type="match status" value="1"/>
</dbReference>
<dbReference type="PROSITE" id="PS51000">
    <property type="entry name" value="HTH_DEOR_2"/>
    <property type="match status" value="1"/>
</dbReference>
<dbReference type="PROSITE" id="PS00894">
    <property type="entry name" value="HTH_DEOR_1"/>
    <property type="match status" value="1"/>
</dbReference>
<dbReference type="GO" id="GO:0003700">
    <property type="term" value="F:DNA-binding transcription factor activity"/>
    <property type="evidence" value="ECO:0007669"/>
    <property type="project" value="InterPro"/>
</dbReference>
<keyword evidence="4" id="KW-0238">DNA-binding</keyword>
<dbReference type="InterPro" id="IPR036388">
    <property type="entry name" value="WH-like_DNA-bd_sf"/>
</dbReference>
<evidence type="ECO:0000256" key="4">
    <source>
        <dbReference type="ARBA" id="ARBA00023125"/>
    </source>
</evidence>
<protein>
    <recommendedName>
        <fullName evidence="1">Lactose phosphotransferase system repressor</fullName>
    </recommendedName>
</protein>
<dbReference type="Pfam" id="PF08220">
    <property type="entry name" value="HTH_DeoR"/>
    <property type="match status" value="1"/>
</dbReference>
<dbReference type="GO" id="GO:0003677">
    <property type="term" value="F:DNA binding"/>
    <property type="evidence" value="ECO:0007669"/>
    <property type="project" value="UniProtKB-KW"/>
</dbReference>
<dbReference type="SMART" id="SM01134">
    <property type="entry name" value="DeoRC"/>
    <property type="match status" value="1"/>
</dbReference>
<evidence type="ECO:0000256" key="1">
    <source>
        <dbReference type="ARBA" id="ARBA00021390"/>
    </source>
</evidence>
<dbReference type="SUPFAM" id="SSF46785">
    <property type="entry name" value="Winged helix' DNA-binding domain"/>
    <property type="match status" value="1"/>
</dbReference>
<comment type="caution">
    <text evidence="8">The sequence shown here is derived from an EMBL/GenBank/DDBJ whole genome shotgun (WGS) entry which is preliminary data.</text>
</comment>
<dbReference type="PANTHER" id="PTHR30363">
    <property type="entry name" value="HTH-TYPE TRANSCRIPTIONAL REGULATOR SRLR-RELATED"/>
    <property type="match status" value="1"/>
</dbReference>
<dbReference type="EMBL" id="JADKPO010000019">
    <property type="protein sequence ID" value="MBF4768953.1"/>
    <property type="molecule type" value="Genomic_DNA"/>
</dbReference>
<dbReference type="InterPro" id="IPR050313">
    <property type="entry name" value="Carb_Metab_HTH_regulators"/>
</dbReference>
<comment type="function">
    <text evidence="6">Repressor of the lactose catabolism operon. Galactose-6-phosphate is the inducer.</text>
</comment>
<keyword evidence="9" id="KW-1185">Reference proteome</keyword>
<dbReference type="InterPro" id="IPR014036">
    <property type="entry name" value="DeoR-like_C"/>
</dbReference>
<dbReference type="Pfam" id="PF00455">
    <property type="entry name" value="DeoRC"/>
    <property type="match status" value="1"/>
</dbReference>
<evidence type="ECO:0000256" key="5">
    <source>
        <dbReference type="ARBA" id="ARBA00023163"/>
    </source>
</evidence>
<dbReference type="Gene3D" id="1.10.10.10">
    <property type="entry name" value="Winged helix-like DNA-binding domain superfamily/Winged helix DNA-binding domain"/>
    <property type="match status" value="1"/>
</dbReference>
<evidence type="ECO:0000256" key="3">
    <source>
        <dbReference type="ARBA" id="ARBA00023015"/>
    </source>
</evidence>
<dbReference type="PANTHER" id="PTHR30363:SF4">
    <property type="entry name" value="GLYCEROL-3-PHOSPHATE REGULON REPRESSOR"/>
    <property type="match status" value="1"/>
</dbReference>
<dbReference type="Proteomes" id="UP000660668">
    <property type="component" value="Unassembled WGS sequence"/>
</dbReference>
<keyword evidence="2" id="KW-0678">Repressor</keyword>
<keyword evidence="5" id="KW-0804">Transcription</keyword>
<dbReference type="PRINTS" id="PR00037">
    <property type="entry name" value="HTHLACR"/>
</dbReference>
<reference evidence="8" key="1">
    <citation type="submission" date="2020-11" db="EMBL/GenBank/DDBJ databases">
        <title>Nocardioides cynanchi sp. nov., isolated from soil of rhizosphere of Cynanchum wilfordii.</title>
        <authorList>
            <person name="Lee J.-S."/>
            <person name="Suh M.K."/>
            <person name="Kim J.-S."/>
        </authorList>
    </citation>
    <scope>NUCLEOTIDE SEQUENCE</scope>
    <source>
        <strain evidence="8">KCTC 19276</strain>
    </source>
</reference>
<feature type="domain" description="HTH deoR-type" evidence="7">
    <location>
        <begin position="3"/>
        <end position="58"/>
    </location>
</feature>
<organism evidence="8 9">
    <name type="scientific">Nocardioides agariphilus</name>
    <dbReference type="NCBI Taxonomy" id="433664"/>
    <lineage>
        <taxon>Bacteria</taxon>
        <taxon>Bacillati</taxon>
        <taxon>Actinomycetota</taxon>
        <taxon>Actinomycetes</taxon>
        <taxon>Propionibacteriales</taxon>
        <taxon>Nocardioidaceae</taxon>
        <taxon>Nocardioides</taxon>
    </lineage>
</organism>
<evidence type="ECO:0000259" key="7">
    <source>
        <dbReference type="PROSITE" id="PS51000"/>
    </source>
</evidence>
<dbReference type="InterPro" id="IPR018356">
    <property type="entry name" value="Tscrpt_reg_HTH_DeoR_CS"/>
</dbReference>
<dbReference type="Gene3D" id="3.40.50.1360">
    <property type="match status" value="1"/>
</dbReference>
<name>A0A930VQ38_9ACTN</name>
<evidence type="ECO:0000313" key="8">
    <source>
        <dbReference type="EMBL" id="MBF4768953.1"/>
    </source>
</evidence>
<accession>A0A930VQ38</accession>
<sequence>MYAAERQQAMTQLVRERGRISVVELAQEYAVTTETVRRDLSVLEDRNLIRRVHGGAIPADALTLIEAGLPDRDVARIEQKQRIAAAAVELLPRADSTVILDAGSTTVRLSRMLPTNLRMTVVTHAVPIAAQLAGSPQIELHLLPGRVRRHTHAAVGPETVEALDSIRADLAFVGTNGLTVEHGLSTPDRTEAAVKRAIVERSRRVVVLADSSKVGVERTIKFAELSSVDTLVTDKEIATHDRRAIERVGVEVITV</sequence>
<proteinExistence type="predicted"/>
<evidence type="ECO:0000256" key="2">
    <source>
        <dbReference type="ARBA" id="ARBA00022491"/>
    </source>
</evidence>
<dbReference type="AlphaFoldDB" id="A0A930VQ38"/>
<dbReference type="InterPro" id="IPR036390">
    <property type="entry name" value="WH_DNA-bd_sf"/>
</dbReference>
<dbReference type="InterPro" id="IPR001034">
    <property type="entry name" value="DeoR_HTH"/>
</dbReference>
<gene>
    <name evidence="8" type="ORF">ISU10_14395</name>
</gene>